<dbReference type="InterPro" id="IPR037401">
    <property type="entry name" value="SnoaL-like"/>
</dbReference>
<accession>A0AAE0WPK6</accession>
<feature type="domain" description="SnoaL-like" evidence="1">
    <location>
        <begin position="14"/>
        <end position="118"/>
    </location>
</feature>
<dbReference type="EMBL" id="JAUTXT010000014">
    <property type="protein sequence ID" value="KAK3675536.1"/>
    <property type="molecule type" value="Genomic_DNA"/>
</dbReference>
<dbReference type="Pfam" id="PF12680">
    <property type="entry name" value="SnoaL_2"/>
    <property type="match status" value="1"/>
</dbReference>
<proteinExistence type="predicted"/>
<dbReference type="Proteomes" id="UP001274830">
    <property type="component" value="Unassembled WGS sequence"/>
</dbReference>
<evidence type="ECO:0000259" key="1">
    <source>
        <dbReference type="Pfam" id="PF12680"/>
    </source>
</evidence>
<evidence type="ECO:0000313" key="3">
    <source>
        <dbReference type="Proteomes" id="UP001274830"/>
    </source>
</evidence>
<gene>
    <name evidence="2" type="ORF">LTR78_004619</name>
</gene>
<keyword evidence="3" id="KW-1185">Reference proteome</keyword>
<comment type="caution">
    <text evidence="2">The sequence shown here is derived from an EMBL/GenBank/DDBJ whole genome shotgun (WGS) entry which is preliminary data.</text>
</comment>
<dbReference type="SUPFAM" id="SSF54427">
    <property type="entry name" value="NTF2-like"/>
    <property type="match status" value="1"/>
</dbReference>
<dbReference type="AlphaFoldDB" id="A0AAE0WPK6"/>
<reference evidence="2" key="1">
    <citation type="submission" date="2023-07" db="EMBL/GenBank/DDBJ databases">
        <title>Black Yeasts Isolated from many extreme environments.</title>
        <authorList>
            <person name="Coleine C."/>
            <person name="Stajich J.E."/>
            <person name="Selbmann L."/>
        </authorList>
    </citation>
    <scope>NUCLEOTIDE SEQUENCE</scope>
    <source>
        <strain evidence="2">CCFEE 5485</strain>
    </source>
</reference>
<organism evidence="2 3">
    <name type="scientific">Recurvomyces mirabilis</name>
    <dbReference type="NCBI Taxonomy" id="574656"/>
    <lineage>
        <taxon>Eukaryota</taxon>
        <taxon>Fungi</taxon>
        <taxon>Dikarya</taxon>
        <taxon>Ascomycota</taxon>
        <taxon>Pezizomycotina</taxon>
        <taxon>Dothideomycetes</taxon>
        <taxon>Dothideomycetidae</taxon>
        <taxon>Mycosphaerellales</taxon>
        <taxon>Teratosphaeriaceae</taxon>
        <taxon>Recurvomyces</taxon>
    </lineage>
</organism>
<dbReference type="Gene3D" id="3.10.450.50">
    <property type="match status" value="1"/>
</dbReference>
<name>A0AAE0WPK6_9PEZI</name>
<sequence length="151" mass="17336">MYNLIVARISKKNFEAVNSKDYDAILMQCDPEIHHRFGGQHALGGERHSREVLSRWFQRLGRLAPELKLTVKDIWVKGWPNDTTVIIRWTATDQDNPDGSPYRNHGVHIIRMKWFKVVDIDANEDSEAVARSMDIKKNAGWEEAGLPPLTS</sequence>
<evidence type="ECO:0000313" key="2">
    <source>
        <dbReference type="EMBL" id="KAK3675536.1"/>
    </source>
</evidence>
<dbReference type="InterPro" id="IPR032710">
    <property type="entry name" value="NTF2-like_dom_sf"/>
</dbReference>
<protein>
    <recommendedName>
        <fullName evidence="1">SnoaL-like domain-containing protein</fullName>
    </recommendedName>
</protein>